<dbReference type="PANTHER" id="PTHR23088">
    <property type="entry name" value="NITRILASE-RELATED"/>
    <property type="match status" value="1"/>
</dbReference>
<evidence type="ECO:0000313" key="4">
    <source>
        <dbReference type="Proteomes" id="UP000616114"/>
    </source>
</evidence>
<dbReference type="RefSeq" id="WP_188551809.1">
    <property type="nucleotide sequence ID" value="NZ_BMFY01000017.1"/>
</dbReference>
<evidence type="ECO:0000256" key="1">
    <source>
        <dbReference type="ARBA" id="ARBA00010613"/>
    </source>
</evidence>
<dbReference type="InterPro" id="IPR036526">
    <property type="entry name" value="C-N_Hydrolase_sf"/>
</dbReference>
<comment type="similarity">
    <text evidence="1">Belongs to the carbon-nitrogen hydrolase superfamily. NIT1/NIT2 family.</text>
</comment>
<dbReference type="InterPro" id="IPR001110">
    <property type="entry name" value="UPF0012_CS"/>
</dbReference>
<comment type="caution">
    <text evidence="3">The sequence shown here is derived from an EMBL/GenBank/DDBJ whole genome shotgun (WGS) entry which is preliminary data.</text>
</comment>
<feature type="domain" description="CN hydrolase" evidence="2">
    <location>
        <begin position="1"/>
        <end position="265"/>
    </location>
</feature>
<reference evidence="3" key="2">
    <citation type="submission" date="2020-09" db="EMBL/GenBank/DDBJ databases">
        <authorList>
            <person name="Sun Q."/>
            <person name="Zhou Y."/>
        </authorList>
    </citation>
    <scope>NUCLEOTIDE SEQUENCE</scope>
    <source>
        <strain evidence="3">CGMCC 1.12785</strain>
    </source>
</reference>
<accession>A0A8J2U0N5</accession>
<dbReference type="PANTHER" id="PTHR23088:SF27">
    <property type="entry name" value="DEAMINATED GLUTATHIONE AMIDASE"/>
    <property type="match status" value="1"/>
</dbReference>
<dbReference type="AlphaFoldDB" id="A0A8J2U0N5"/>
<evidence type="ECO:0000313" key="3">
    <source>
        <dbReference type="EMBL" id="GGA25818.1"/>
    </source>
</evidence>
<protein>
    <submittedName>
        <fullName evidence="3">Hydrolase</fullName>
    </submittedName>
</protein>
<dbReference type="Proteomes" id="UP000616114">
    <property type="component" value="Unassembled WGS sequence"/>
</dbReference>
<dbReference type="Pfam" id="PF00795">
    <property type="entry name" value="CN_hydrolase"/>
    <property type="match status" value="1"/>
</dbReference>
<proteinExistence type="inferred from homology"/>
<sequence>MRVSSIQLAYSDDEPMEDRVARAAQLVRSQHGADLVVLPELWAPGGFSYREWGHRAQAVDGPVVAAIAEAARDIGAYVHAGSIIEASPEAATRLAEAGGDITALPELPDELRGLWNTSVLLDPAGEVIATYRKIHRFGFGVGEPKVLAAGDDVVTAQIVVGGRPVTLGLATCYDLRFPELFRALLDDGAEVVVVPAAWPAARVDHWSLLARARAIEDFVALIAVNTAGYHAKTQMGGHSVTLAADGTVLAEAGPDETILQAEIDLDAIAERRRSFPALDDRRLGSPAS</sequence>
<dbReference type="PROSITE" id="PS01227">
    <property type="entry name" value="UPF0012"/>
    <property type="match status" value="1"/>
</dbReference>
<keyword evidence="4" id="KW-1185">Reference proteome</keyword>
<reference evidence="3" key="1">
    <citation type="journal article" date="2014" name="Int. J. Syst. Evol. Microbiol.">
        <title>Complete genome sequence of Corynebacterium casei LMG S-19264T (=DSM 44701T), isolated from a smear-ripened cheese.</title>
        <authorList>
            <consortium name="US DOE Joint Genome Institute (JGI-PGF)"/>
            <person name="Walter F."/>
            <person name="Albersmeier A."/>
            <person name="Kalinowski J."/>
            <person name="Ruckert C."/>
        </authorList>
    </citation>
    <scope>NUCLEOTIDE SEQUENCE</scope>
    <source>
        <strain evidence="3">CGMCC 1.12785</strain>
    </source>
</reference>
<organism evidence="3 4">
    <name type="scientific">Sediminivirga luteola</name>
    <dbReference type="NCBI Taxonomy" id="1774748"/>
    <lineage>
        <taxon>Bacteria</taxon>
        <taxon>Bacillati</taxon>
        <taxon>Actinomycetota</taxon>
        <taxon>Actinomycetes</taxon>
        <taxon>Micrococcales</taxon>
        <taxon>Brevibacteriaceae</taxon>
        <taxon>Sediminivirga</taxon>
    </lineage>
</organism>
<name>A0A8J2U0N5_9MICO</name>
<dbReference type="SUPFAM" id="SSF56317">
    <property type="entry name" value="Carbon-nitrogen hydrolase"/>
    <property type="match status" value="1"/>
</dbReference>
<dbReference type="PROSITE" id="PS50263">
    <property type="entry name" value="CN_HYDROLASE"/>
    <property type="match status" value="1"/>
</dbReference>
<dbReference type="GO" id="GO:0016787">
    <property type="term" value="F:hydrolase activity"/>
    <property type="evidence" value="ECO:0007669"/>
    <property type="project" value="UniProtKB-KW"/>
</dbReference>
<dbReference type="EMBL" id="BMFY01000017">
    <property type="protein sequence ID" value="GGA25818.1"/>
    <property type="molecule type" value="Genomic_DNA"/>
</dbReference>
<keyword evidence="3" id="KW-0378">Hydrolase</keyword>
<dbReference type="Gene3D" id="3.60.110.10">
    <property type="entry name" value="Carbon-nitrogen hydrolase"/>
    <property type="match status" value="1"/>
</dbReference>
<evidence type="ECO:0000259" key="2">
    <source>
        <dbReference type="PROSITE" id="PS50263"/>
    </source>
</evidence>
<gene>
    <name evidence="3" type="ORF">GCM10011333_30960</name>
</gene>
<dbReference type="InterPro" id="IPR003010">
    <property type="entry name" value="C-N_Hydrolase"/>
</dbReference>